<keyword evidence="2" id="KW-1185">Reference proteome</keyword>
<dbReference type="SUPFAM" id="SSF81301">
    <property type="entry name" value="Nucleotidyltransferase"/>
    <property type="match status" value="1"/>
</dbReference>
<evidence type="ECO:0000313" key="2">
    <source>
        <dbReference type="Proteomes" id="UP001597373"/>
    </source>
</evidence>
<protein>
    <recommendedName>
        <fullName evidence="3">Nucleotidyltransferase family protein</fullName>
    </recommendedName>
</protein>
<dbReference type="Gene3D" id="3.30.460.40">
    <property type="match status" value="1"/>
</dbReference>
<evidence type="ECO:0000313" key="1">
    <source>
        <dbReference type="EMBL" id="MFD2258840.1"/>
    </source>
</evidence>
<dbReference type="Proteomes" id="UP001597373">
    <property type="component" value="Unassembled WGS sequence"/>
</dbReference>
<organism evidence="1 2">
    <name type="scientific">Chelativorans composti</name>
    <dbReference type="NCBI Taxonomy" id="768533"/>
    <lineage>
        <taxon>Bacteria</taxon>
        <taxon>Pseudomonadati</taxon>
        <taxon>Pseudomonadota</taxon>
        <taxon>Alphaproteobacteria</taxon>
        <taxon>Hyphomicrobiales</taxon>
        <taxon>Phyllobacteriaceae</taxon>
        <taxon>Chelativorans</taxon>
    </lineage>
</organism>
<dbReference type="RefSeq" id="WP_378187994.1">
    <property type="nucleotide sequence ID" value="NZ_BAABGS010000019.1"/>
</dbReference>
<comment type="caution">
    <text evidence="1">The sequence shown here is derived from an EMBL/GenBank/DDBJ whole genome shotgun (WGS) entry which is preliminary data.</text>
</comment>
<accession>A0ABW5DE88</accession>
<sequence length="261" mass="29871">MEQALQQLTIVARAKPVLGTAEQEAFYAGAIRVLARARIPFLVAGTFALSAYTGISRPTKDFDIFCKAGDWPRILSLFKELGDEIRIEDERWLGKVTRGDATFDVIFGSSNGATPVSDLWFEHARKGRALGQQVRFVSPTELVWSKCFIQNRDRYDGADVAHLILRASEEIDWERLLRHMEVHWEVLLIHLLNFRFIYPSERERIPGWLIDELLDRLMHQRRLPSPDRKICRGRMFSAADFEIDVHKWGFTDILGGSGGTA</sequence>
<dbReference type="InterPro" id="IPR043519">
    <property type="entry name" value="NT_sf"/>
</dbReference>
<name>A0ABW5DE88_9HYPH</name>
<gene>
    <name evidence="1" type="ORF">ACFSMZ_03570</name>
</gene>
<evidence type="ECO:0008006" key="3">
    <source>
        <dbReference type="Google" id="ProtNLM"/>
    </source>
</evidence>
<dbReference type="EMBL" id="JBHUIR010000015">
    <property type="protein sequence ID" value="MFD2258840.1"/>
    <property type="molecule type" value="Genomic_DNA"/>
</dbReference>
<reference evidence="2" key="1">
    <citation type="journal article" date="2019" name="Int. J. Syst. Evol. Microbiol.">
        <title>The Global Catalogue of Microorganisms (GCM) 10K type strain sequencing project: providing services to taxonomists for standard genome sequencing and annotation.</title>
        <authorList>
            <consortium name="The Broad Institute Genomics Platform"/>
            <consortium name="The Broad Institute Genome Sequencing Center for Infectious Disease"/>
            <person name="Wu L."/>
            <person name="Ma J."/>
        </authorList>
    </citation>
    <scope>NUCLEOTIDE SEQUENCE [LARGE SCALE GENOMIC DNA]</scope>
    <source>
        <strain evidence="2">KCTC 23707</strain>
    </source>
</reference>
<proteinExistence type="predicted"/>